<gene>
    <name evidence="20" type="ORF">ABB25_13515</name>
</gene>
<dbReference type="EC" id="3.6.1.55" evidence="12"/>
<dbReference type="NCBIfam" id="TIGR00586">
    <property type="entry name" value="mutt"/>
    <property type="match status" value="1"/>
</dbReference>
<evidence type="ECO:0000256" key="9">
    <source>
        <dbReference type="ARBA" id="ARBA00023204"/>
    </source>
</evidence>
<reference evidence="20 21" key="1">
    <citation type="submission" date="2015-05" db="EMBL/GenBank/DDBJ databases">
        <title>Genome sequencing and analysis of members of genus Stenotrophomonas.</title>
        <authorList>
            <person name="Patil P.P."/>
            <person name="Midha S."/>
            <person name="Patil P.B."/>
        </authorList>
    </citation>
    <scope>NUCLEOTIDE SEQUENCE [LARGE SCALE GENOMIC DNA]</scope>
    <source>
        <strain evidence="20 21">DSM 17805</strain>
    </source>
</reference>
<dbReference type="Pfam" id="PF02581">
    <property type="entry name" value="TMP-TENI"/>
    <property type="match status" value="1"/>
</dbReference>
<comment type="similarity">
    <text evidence="2">Belongs to the Nudix hydrolase family.</text>
</comment>
<dbReference type="InterPro" id="IPR000086">
    <property type="entry name" value="NUDIX_hydrolase_dom"/>
</dbReference>
<dbReference type="SUPFAM" id="SSF51391">
    <property type="entry name" value="Thiamin phosphate synthase"/>
    <property type="match status" value="1"/>
</dbReference>
<dbReference type="Gene3D" id="3.90.79.10">
    <property type="entry name" value="Nucleoside Triphosphate Pyrophosphohydrolase"/>
    <property type="match status" value="1"/>
</dbReference>
<dbReference type="GO" id="GO:0035539">
    <property type="term" value="F:8-oxo-7,8-dihydrodeoxyguanosine triphosphate pyrophosphatase activity"/>
    <property type="evidence" value="ECO:0007669"/>
    <property type="project" value="UniProtKB-EC"/>
</dbReference>
<dbReference type="Pfam" id="PF14815">
    <property type="entry name" value="NUDIX_4"/>
    <property type="match status" value="1"/>
</dbReference>
<dbReference type="PROSITE" id="PS00893">
    <property type="entry name" value="NUDIX_BOX"/>
    <property type="match status" value="1"/>
</dbReference>
<evidence type="ECO:0000256" key="1">
    <source>
        <dbReference type="ARBA" id="ARBA00001946"/>
    </source>
</evidence>
<dbReference type="NCBIfam" id="NF006530">
    <property type="entry name" value="PRK08999.1"/>
    <property type="match status" value="1"/>
</dbReference>
<keyword evidence="8 18" id="KW-0460">Magnesium</keyword>
<comment type="cofactor">
    <cofactor evidence="1 18">
        <name>Mg(2+)</name>
        <dbReference type="ChEBI" id="CHEBI:18420"/>
    </cofactor>
</comment>
<evidence type="ECO:0000256" key="18">
    <source>
        <dbReference type="PIRSR" id="PIRSR603561-2"/>
    </source>
</evidence>
<evidence type="ECO:0000256" key="8">
    <source>
        <dbReference type="ARBA" id="ARBA00022842"/>
    </source>
</evidence>
<dbReference type="Gene3D" id="3.20.20.70">
    <property type="entry name" value="Aldolase class I"/>
    <property type="match status" value="1"/>
</dbReference>
<keyword evidence="3" id="KW-0515">Mutator protein</keyword>
<dbReference type="PATRIC" id="fig|266128.3.peg.1833"/>
<keyword evidence="4" id="KW-0235">DNA replication</keyword>
<dbReference type="EMBL" id="LDJH01000031">
    <property type="protein sequence ID" value="KRG54544.1"/>
    <property type="molecule type" value="Genomic_DNA"/>
</dbReference>
<evidence type="ECO:0000256" key="16">
    <source>
        <dbReference type="ARBA" id="ARBA00042798"/>
    </source>
</evidence>
<evidence type="ECO:0000313" key="21">
    <source>
        <dbReference type="Proteomes" id="UP000051254"/>
    </source>
</evidence>
<dbReference type="GO" id="GO:0044716">
    <property type="term" value="F:8-oxo-GDP phosphatase activity"/>
    <property type="evidence" value="ECO:0007669"/>
    <property type="project" value="TreeGrafter"/>
</dbReference>
<dbReference type="GO" id="GO:0046872">
    <property type="term" value="F:metal ion binding"/>
    <property type="evidence" value="ECO:0007669"/>
    <property type="project" value="UniProtKB-KW"/>
</dbReference>
<evidence type="ECO:0000256" key="4">
    <source>
        <dbReference type="ARBA" id="ARBA00022705"/>
    </source>
</evidence>
<comment type="catalytic activity">
    <reaction evidence="11">
        <text>8-oxo-GTP + H2O = 8-oxo-GMP + diphosphate + H(+)</text>
        <dbReference type="Rhea" id="RHEA:67616"/>
        <dbReference type="ChEBI" id="CHEBI:15377"/>
        <dbReference type="ChEBI" id="CHEBI:15378"/>
        <dbReference type="ChEBI" id="CHEBI:33019"/>
        <dbReference type="ChEBI" id="CHEBI:143553"/>
        <dbReference type="ChEBI" id="CHEBI:145694"/>
    </reaction>
</comment>
<dbReference type="CDD" id="cd00564">
    <property type="entry name" value="TMP_TenI"/>
    <property type="match status" value="1"/>
</dbReference>
<keyword evidence="5 18" id="KW-0479">Metal-binding</keyword>
<dbReference type="InterPro" id="IPR015797">
    <property type="entry name" value="NUDIX_hydrolase-like_dom_sf"/>
</dbReference>
<dbReference type="GO" id="GO:0006281">
    <property type="term" value="P:DNA repair"/>
    <property type="evidence" value="ECO:0007669"/>
    <property type="project" value="UniProtKB-KW"/>
</dbReference>
<sequence length="320" mass="34590">MPDQPDLRHIHVVAGVITDARGRYLLNRREGNRDLVGLWEFPGGKREPGESSEQALIRELHEELGVVAQVGSRIIQVPQRYPDKHLVLEVRHITALEGRPRGHEGQAITWVAPEKLHRYSMPPADLPVVAALAQPDRYLITPALGDDVQAWLAALERAIASGVQRVQLRLPGSDPRREAVLRLAVEQFKHRAQLLINRDVALAAELGVGVHLGSEQLLGLAQRPPLVAAVAASCHDREQLQAAQALGCDFVVLGPVRPTASHPGAAVLGWEGFAALRAHCALPIYALGGLDMDDLATARDHGAQGIAAIAGLWPGRVIRG</sequence>
<protein>
    <recommendedName>
        <fullName evidence="13">8-oxo-dGTP diphosphatase</fullName>
        <ecNumber evidence="12">3.6.1.55</ecNumber>
    </recommendedName>
    <alternativeName>
        <fullName evidence="16">7,8-dihydro-8-oxoguanine-triphosphatase</fullName>
    </alternativeName>
    <alternativeName>
        <fullName evidence="15">Mutator protein MutT</fullName>
    </alternativeName>
    <alternativeName>
        <fullName evidence="14">dGTP pyrophosphohydrolase</fullName>
    </alternativeName>
</protein>
<keyword evidence="21" id="KW-1185">Reference proteome</keyword>
<dbReference type="GO" id="GO:0009228">
    <property type="term" value="P:thiamine biosynthetic process"/>
    <property type="evidence" value="ECO:0007669"/>
    <property type="project" value="UniProtKB-KW"/>
</dbReference>
<dbReference type="InterPro" id="IPR003561">
    <property type="entry name" value="Mutator_MutT"/>
</dbReference>
<evidence type="ECO:0000256" key="7">
    <source>
        <dbReference type="ARBA" id="ARBA00022801"/>
    </source>
</evidence>
<dbReference type="STRING" id="266128.ABB25_13515"/>
<name>A0A0R0BB90_9GAMM</name>
<feature type="binding site" evidence="17">
    <location>
        <begin position="40"/>
        <end position="43"/>
    </location>
    <ligand>
        <name>8-oxo-dGTP</name>
        <dbReference type="ChEBI" id="CHEBI:77896"/>
    </ligand>
</feature>
<dbReference type="PANTHER" id="PTHR47707">
    <property type="entry name" value="8-OXO-DGTP DIPHOSPHATASE"/>
    <property type="match status" value="1"/>
</dbReference>
<dbReference type="InterPro" id="IPR029119">
    <property type="entry name" value="MutY_C"/>
</dbReference>
<dbReference type="InterPro" id="IPR020084">
    <property type="entry name" value="NUDIX_hydrolase_CS"/>
</dbReference>
<evidence type="ECO:0000256" key="10">
    <source>
        <dbReference type="ARBA" id="ARBA00035861"/>
    </source>
</evidence>
<evidence type="ECO:0000256" key="14">
    <source>
        <dbReference type="ARBA" id="ARBA00041592"/>
    </source>
</evidence>
<dbReference type="PROSITE" id="PS51462">
    <property type="entry name" value="NUDIX"/>
    <property type="match status" value="1"/>
</dbReference>
<evidence type="ECO:0000256" key="13">
    <source>
        <dbReference type="ARBA" id="ARBA00040794"/>
    </source>
</evidence>
<proteinExistence type="inferred from homology"/>
<dbReference type="PRINTS" id="PR00502">
    <property type="entry name" value="NUDIXFAMILY"/>
</dbReference>
<dbReference type="PANTHER" id="PTHR47707:SF1">
    <property type="entry name" value="NUDIX HYDROLASE FAMILY PROTEIN"/>
    <property type="match status" value="1"/>
</dbReference>
<dbReference type="InterPro" id="IPR013785">
    <property type="entry name" value="Aldolase_TIM"/>
</dbReference>
<dbReference type="InterPro" id="IPR036206">
    <property type="entry name" value="ThiamineP_synth_sf"/>
</dbReference>
<evidence type="ECO:0000256" key="5">
    <source>
        <dbReference type="ARBA" id="ARBA00022723"/>
    </source>
</evidence>
<feature type="binding site" evidence="18">
    <location>
        <position position="43"/>
    </location>
    <ligand>
        <name>Mg(2+)</name>
        <dbReference type="ChEBI" id="CHEBI:18420"/>
    </ligand>
</feature>
<dbReference type="AlphaFoldDB" id="A0A0R0BB90"/>
<feature type="binding site" evidence="18">
    <location>
        <position position="63"/>
    </location>
    <ligand>
        <name>Mg(2+)</name>
        <dbReference type="ChEBI" id="CHEBI:18420"/>
    </ligand>
</feature>
<feature type="domain" description="Nudix hydrolase" evidence="19">
    <location>
        <begin position="7"/>
        <end position="134"/>
    </location>
</feature>
<dbReference type="GO" id="GO:0006260">
    <property type="term" value="P:DNA replication"/>
    <property type="evidence" value="ECO:0007669"/>
    <property type="project" value="UniProtKB-KW"/>
</dbReference>
<dbReference type="CDD" id="cd03425">
    <property type="entry name" value="NUDIX_MutT_NudA_like"/>
    <property type="match status" value="1"/>
</dbReference>
<evidence type="ECO:0000256" key="15">
    <source>
        <dbReference type="ARBA" id="ARBA00041979"/>
    </source>
</evidence>
<evidence type="ECO:0000256" key="2">
    <source>
        <dbReference type="ARBA" id="ARBA00005582"/>
    </source>
</evidence>
<feature type="binding site" evidence="17">
    <location>
        <position position="29"/>
    </location>
    <ligand>
        <name>8-oxo-dGTP</name>
        <dbReference type="ChEBI" id="CHEBI:77896"/>
    </ligand>
</feature>
<organism evidence="20 21">
    <name type="scientific">Stenotrophomonas koreensis</name>
    <dbReference type="NCBI Taxonomy" id="266128"/>
    <lineage>
        <taxon>Bacteria</taxon>
        <taxon>Pseudomonadati</taxon>
        <taxon>Pseudomonadota</taxon>
        <taxon>Gammaproteobacteria</taxon>
        <taxon>Lysobacterales</taxon>
        <taxon>Lysobacteraceae</taxon>
        <taxon>Stenotrophomonas</taxon>
    </lineage>
</organism>
<comment type="caution">
    <text evidence="20">The sequence shown here is derived from an EMBL/GenBank/DDBJ whole genome shotgun (WGS) entry which is preliminary data.</text>
</comment>
<evidence type="ECO:0000313" key="20">
    <source>
        <dbReference type="EMBL" id="KRG54544.1"/>
    </source>
</evidence>
<dbReference type="InterPro" id="IPR022998">
    <property type="entry name" value="ThiamineP_synth_TenI"/>
</dbReference>
<dbReference type="InterPro" id="IPR020476">
    <property type="entry name" value="Nudix_hydrolase"/>
</dbReference>
<dbReference type="InterPro" id="IPR047127">
    <property type="entry name" value="MutT-like"/>
</dbReference>
<dbReference type="SUPFAM" id="SSF55811">
    <property type="entry name" value="Nudix"/>
    <property type="match status" value="1"/>
</dbReference>
<evidence type="ECO:0000259" key="19">
    <source>
        <dbReference type="PROSITE" id="PS51462"/>
    </source>
</evidence>
<keyword evidence="6" id="KW-0227">DNA damage</keyword>
<keyword evidence="7" id="KW-0378">Hydrolase</keyword>
<evidence type="ECO:0000256" key="11">
    <source>
        <dbReference type="ARBA" id="ARBA00036904"/>
    </source>
</evidence>
<evidence type="ECO:0000256" key="12">
    <source>
        <dbReference type="ARBA" id="ARBA00038905"/>
    </source>
</evidence>
<dbReference type="Proteomes" id="UP000051254">
    <property type="component" value="Unassembled WGS sequence"/>
</dbReference>
<dbReference type="RefSeq" id="WP_057667653.1">
    <property type="nucleotide sequence ID" value="NZ_LDJH01000031.1"/>
</dbReference>
<evidence type="ECO:0000256" key="17">
    <source>
        <dbReference type="PIRSR" id="PIRSR603561-1"/>
    </source>
</evidence>
<dbReference type="GO" id="GO:0044715">
    <property type="term" value="F:8-oxo-dGDP phosphatase activity"/>
    <property type="evidence" value="ECO:0007669"/>
    <property type="project" value="TreeGrafter"/>
</dbReference>
<dbReference type="GO" id="GO:0008413">
    <property type="term" value="F:8-oxo-7,8-dihydroguanosine triphosphate pyrophosphatase activity"/>
    <property type="evidence" value="ECO:0007669"/>
    <property type="project" value="InterPro"/>
</dbReference>
<accession>A0A0R0BB90</accession>
<keyword evidence="9" id="KW-0234">DNA repair</keyword>
<evidence type="ECO:0000256" key="6">
    <source>
        <dbReference type="ARBA" id="ARBA00022763"/>
    </source>
</evidence>
<comment type="catalytic activity">
    <reaction evidence="10">
        <text>8-oxo-dGTP + H2O = 8-oxo-dGMP + diphosphate + H(+)</text>
        <dbReference type="Rhea" id="RHEA:31575"/>
        <dbReference type="ChEBI" id="CHEBI:15377"/>
        <dbReference type="ChEBI" id="CHEBI:15378"/>
        <dbReference type="ChEBI" id="CHEBI:33019"/>
        <dbReference type="ChEBI" id="CHEBI:63224"/>
        <dbReference type="ChEBI" id="CHEBI:77896"/>
        <dbReference type="EC" id="3.6.1.55"/>
    </reaction>
</comment>
<evidence type="ECO:0000256" key="3">
    <source>
        <dbReference type="ARBA" id="ARBA00022457"/>
    </source>
</evidence>
<dbReference type="OrthoDB" id="9810648at2"/>